<keyword evidence="1" id="KW-0802">TPR repeat</keyword>
<dbReference type="PROSITE" id="PS50005">
    <property type="entry name" value="TPR"/>
    <property type="match status" value="1"/>
</dbReference>
<feature type="repeat" description="TPR" evidence="1">
    <location>
        <begin position="38"/>
        <end position="71"/>
    </location>
</feature>
<feature type="non-terminal residue" evidence="2">
    <location>
        <position position="108"/>
    </location>
</feature>
<sequence length="108" mass="12622">MTQADLNLVGYKIMNEDKDMDAAEKIFKLNMEEHPKAANPYDSYGDYLVEKGNEKEAKEYFKKSAEMSRDSKDDWEKNTLHPQTKSKLAKIDKKHLQMDFLLGDWNSD</sequence>
<evidence type="ECO:0000256" key="1">
    <source>
        <dbReference type="PROSITE-ProRule" id="PRU00339"/>
    </source>
</evidence>
<dbReference type="EMBL" id="JAAVJR010000200">
    <property type="protein sequence ID" value="NJW54460.1"/>
    <property type="molecule type" value="Genomic_DNA"/>
</dbReference>
<accession>A0ABX1D1X0</accession>
<dbReference type="Proteomes" id="UP000703674">
    <property type="component" value="Unassembled WGS sequence"/>
</dbReference>
<dbReference type="RefSeq" id="WP_168139439.1">
    <property type="nucleotide sequence ID" value="NZ_JAAVJR010000200.1"/>
</dbReference>
<comment type="caution">
    <text evidence="2">The sequence shown here is derived from an EMBL/GenBank/DDBJ whole genome shotgun (WGS) entry which is preliminary data.</text>
</comment>
<protein>
    <submittedName>
        <fullName evidence="2">Tetratricopeptide repeat protein</fullName>
    </submittedName>
</protein>
<keyword evidence="3" id="KW-1185">Reference proteome</keyword>
<proteinExistence type="predicted"/>
<dbReference type="Gene3D" id="1.25.40.10">
    <property type="entry name" value="Tetratricopeptide repeat domain"/>
    <property type="match status" value="1"/>
</dbReference>
<gene>
    <name evidence="2" type="ORF">HC175_16240</name>
</gene>
<organism evidence="2 3">
    <name type="scientific">Salinimicrobium oceani</name>
    <dbReference type="NCBI Taxonomy" id="2722702"/>
    <lineage>
        <taxon>Bacteria</taxon>
        <taxon>Pseudomonadati</taxon>
        <taxon>Bacteroidota</taxon>
        <taxon>Flavobacteriia</taxon>
        <taxon>Flavobacteriales</taxon>
        <taxon>Flavobacteriaceae</taxon>
        <taxon>Salinimicrobium</taxon>
    </lineage>
</organism>
<dbReference type="InterPro" id="IPR019734">
    <property type="entry name" value="TPR_rpt"/>
</dbReference>
<name>A0ABX1D1X0_9FLAO</name>
<dbReference type="SUPFAM" id="SSF81901">
    <property type="entry name" value="HCP-like"/>
    <property type="match status" value="1"/>
</dbReference>
<reference evidence="2 3" key="1">
    <citation type="submission" date="2020-03" db="EMBL/GenBank/DDBJ databases">
        <title>Salinimicrobium sp. nov, isolated from SCS.</title>
        <authorList>
            <person name="Cao W.R."/>
        </authorList>
    </citation>
    <scope>NUCLEOTIDE SEQUENCE [LARGE SCALE GENOMIC DNA]</scope>
    <source>
        <strain evidence="3">J15B91</strain>
    </source>
</reference>
<evidence type="ECO:0000313" key="3">
    <source>
        <dbReference type="Proteomes" id="UP000703674"/>
    </source>
</evidence>
<dbReference type="InterPro" id="IPR011990">
    <property type="entry name" value="TPR-like_helical_dom_sf"/>
</dbReference>
<evidence type="ECO:0000313" key="2">
    <source>
        <dbReference type="EMBL" id="NJW54460.1"/>
    </source>
</evidence>